<evidence type="ECO:0000256" key="6">
    <source>
        <dbReference type="ARBA" id="ARBA00022532"/>
    </source>
</evidence>
<gene>
    <name evidence="16" type="ORF">FF36_04981</name>
</gene>
<dbReference type="PROSITE" id="PS01244">
    <property type="entry name" value="ACONITASE_2"/>
    <property type="match status" value="1"/>
</dbReference>
<dbReference type="GO" id="GO:0003723">
    <property type="term" value="F:RNA binding"/>
    <property type="evidence" value="ECO:0007669"/>
    <property type="project" value="UniProtKB-KW"/>
</dbReference>
<dbReference type="FunFam" id="3.30.499.10:FF:000009">
    <property type="entry name" value="Aconitate hydratase"/>
    <property type="match status" value="1"/>
</dbReference>
<sequence length="927" mass="98810">MDSFGSTGSLAVGDRTYTIRRLDAVPGADRLPYSLKVLLENLLRTEDGANITADHVRALANWDPAAAPSQEIQFTPARVIMQDFTGVPCVVDLAAMREAMAALGGDPAKINPLAPAELVIDHSIIADNFGRPDAFELNAALEFSRNRERYQFLRWGQAAFDNFTVVPPNTGIVHQVNLEHLARVVFTKDTPEGTLAYPDTLVGTDSHTTMINGLGVLGWGVGGIEAEAAMLGQPVSMLIPTVVGFKLTGELPAGTTATDMVLVITEQLRRHGVVGRFVEFYGEGVGNVPLANRATLGNMSPEYGSTCAIFPIDGETLNYLRLTGRPAEQVALVEAYAKEQGLWHDPSREAAYTTTLELDLSTVVPSLAGPKRPQDRVPLSNAKQAFRAALADYAQPSAFTNGGADEADAESFPASDSAAAFEDKPSDAPISVNAVAGDITSRPARPTSVTLADGTSVEIDHGAVAVAAITSCTNTSNPQVMIGAALLARNAVEKGLTRKPWVKTTLSPGSKVVMDYYERAGLVPYLDKVGFNLTGFGCMTCIGNSGPLPEEISTAVNDADLAVVSVLSGNRNFEGRISPDIKMNYLASPPLVVAYALAGTMDINLDTDPLGHGSDGQPVYLRDIWPTEAEVSAVVADAIQSEMFESDYADLSGDERWRSLPVGDGGEVSRTFAWADDSTYVRHPPYFEGMATKPEARTDIIDARVLAVLGDSVTTDHISPAGSIKKDSPAGRYLAEHGVAPGDFNSYGSRRGNHEVMIRGTFANIRLRNRLAPGTEGGVTRHLPDGEQLAIYDAAQKYAAEGVPLVVLAGKEYGSGSSRDWAAKGTSLLGVRAVIAQSYERIHRSNLIGMGVLPLQFPAGESVESLGLTGEESFTITGLADVDEKTPSITVRAGDKTFEAVVRIDTPGEAEYYRHGGILLYVLRSLL</sequence>
<dbReference type="FunFam" id="3.20.19.10:FF:000001">
    <property type="entry name" value="Aconitate hydratase"/>
    <property type="match status" value="1"/>
</dbReference>
<dbReference type="AlphaFoldDB" id="A0A0D8B9T1"/>
<evidence type="ECO:0000256" key="10">
    <source>
        <dbReference type="ARBA" id="ARBA00023014"/>
    </source>
</evidence>
<dbReference type="GO" id="GO:0003994">
    <property type="term" value="F:aconitate hydratase activity"/>
    <property type="evidence" value="ECO:0007669"/>
    <property type="project" value="UniProtKB-EC"/>
</dbReference>
<dbReference type="SUPFAM" id="SSF53732">
    <property type="entry name" value="Aconitase iron-sulfur domain"/>
    <property type="match status" value="1"/>
</dbReference>
<evidence type="ECO:0000256" key="5">
    <source>
        <dbReference type="ARBA" id="ARBA00019378"/>
    </source>
</evidence>
<dbReference type="GO" id="GO:0019679">
    <property type="term" value="P:propionate metabolic process, methylcitrate cycle"/>
    <property type="evidence" value="ECO:0007669"/>
    <property type="project" value="UniProtKB-ARBA"/>
</dbReference>
<dbReference type="UniPathway" id="UPA00223">
    <property type="reaction ID" value="UER00718"/>
</dbReference>
<comment type="catalytic activity">
    <reaction evidence="12">
        <text>citrate = D-threo-isocitrate</text>
        <dbReference type="Rhea" id="RHEA:10336"/>
        <dbReference type="ChEBI" id="CHEBI:15562"/>
        <dbReference type="ChEBI" id="CHEBI:16947"/>
        <dbReference type="EC" id="4.2.1.3"/>
    </reaction>
</comment>
<evidence type="ECO:0000256" key="12">
    <source>
        <dbReference type="ARBA" id="ARBA00023501"/>
    </source>
</evidence>
<dbReference type="PRINTS" id="PR00415">
    <property type="entry name" value="ACONITASE"/>
</dbReference>
<evidence type="ECO:0000256" key="9">
    <source>
        <dbReference type="ARBA" id="ARBA00023004"/>
    </source>
</evidence>
<dbReference type="Proteomes" id="UP000032545">
    <property type="component" value="Unassembled WGS sequence"/>
</dbReference>
<dbReference type="GO" id="GO:0051536">
    <property type="term" value="F:iron-sulfur cluster binding"/>
    <property type="evidence" value="ECO:0007669"/>
    <property type="project" value="UniProtKB-KW"/>
</dbReference>
<organism evidence="16 17">
    <name type="scientific">Frankia torreyi</name>
    <dbReference type="NCBI Taxonomy" id="1856"/>
    <lineage>
        <taxon>Bacteria</taxon>
        <taxon>Bacillati</taxon>
        <taxon>Actinomycetota</taxon>
        <taxon>Actinomycetes</taxon>
        <taxon>Frankiales</taxon>
        <taxon>Frankiaceae</taxon>
        <taxon>Frankia</taxon>
    </lineage>
</organism>
<dbReference type="UniPathway" id="UPA00946"/>
<dbReference type="Pfam" id="PF00694">
    <property type="entry name" value="Aconitase_C"/>
    <property type="match status" value="1"/>
</dbReference>
<dbReference type="CDD" id="cd01580">
    <property type="entry name" value="AcnA_IRP_Swivel"/>
    <property type="match status" value="1"/>
</dbReference>
<evidence type="ECO:0000256" key="4">
    <source>
        <dbReference type="ARBA" id="ARBA00012926"/>
    </source>
</evidence>
<keyword evidence="9" id="KW-0408">Iron</keyword>
<comment type="pathway">
    <text evidence="2">Carbohydrate metabolism; tricarboxylic acid cycle; isocitrate from oxaloacetate: step 2/2.</text>
</comment>
<evidence type="ECO:0000259" key="15">
    <source>
        <dbReference type="Pfam" id="PF00694"/>
    </source>
</evidence>
<dbReference type="PATRIC" id="fig|1502723.3.peg.5176"/>
<keyword evidence="17" id="KW-1185">Reference proteome</keyword>
<dbReference type="GO" id="GO:0046872">
    <property type="term" value="F:metal ion binding"/>
    <property type="evidence" value="ECO:0007669"/>
    <property type="project" value="UniProtKB-KW"/>
</dbReference>
<comment type="caution">
    <text evidence="16">The sequence shown here is derived from an EMBL/GenBank/DDBJ whole genome shotgun (WGS) entry which is preliminary data.</text>
</comment>
<feature type="domain" description="Aconitase/3-isopropylmalate dehydratase large subunit alpha/beta/alpha" evidence="14">
    <location>
        <begin position="68"/>
        <end position="599"/>
    </location>
</feature>
<feature type="region of interest" description="Disordered" evidence="13">
    <location>
        <begin position="399"/>
        <end position="424"/>
    </location>
</feature>
<dbReference type="Pfam" id="PF00330">
    <property type="entry name" value="Aconitase"/>
    <property type="match status" value="1"/>
</dbReference>
<dbReference type="SUPFAM" id="SSF52016">
    <property type="entry name" value="LeuD/IlvD-like"/>
    <property type="match status" value="1"/>
</dbReference>
<dbReference type="EC" id="4.2.1.3" evidence="4"/>
<dbReference type="GO" id="GO:0006099">
    <property type="term" value="P:tricarboxylic acid cycle"/>
    <property type="evidence" value="ECO:0007669"/>
    <property type="project" value="UniProtKB-UniPathway"/>
</dbReference>
<dbReference type="InterPro" id="IPR000573">
    <property type="entry name" value="AconitaseA/IPMdHydase_ssu_swvl"/>
</dbReference>
<dbReference type="OrthoDB" id="9764318at2"/>
<dbReference type="InterPro" id="IPR044137">
    <property type="entry name" value="AcnA_IRP_Swivel"/>
</dbReference>
<reference evidence="17" key="1">
    <citation type="submission" date="2015-02" db="EMBL/GenBank/DDBJ databases">
        <title>Draft Genome of Frankia sp. CpI1-S.</title>
        <authorList>
            <person name="Oshone R.T."/>
            <person name="Ngom M."/>
            <person name="Ghodhbane-Gtari F."/>
            <person name="Gtari M."/>
            <person name="Morris K."/>
            <person name="Thomas K."/>
            <person name="Sen A."/>
            <person name="Tisa L.S."/>
        </authorList>
    </citation>
    <scope>NUCLEOTIDE SEQUENCE [LARGE SCALE GENOMIC DNA]</scope>
    <source>
        <strain evidence="17">CpI1-S</strain>
    </source>
</reference>
<dbReference type="InterPro" id="IPR015928">
    <property type="entry name" value="Aconitase/3IPM_dehydase_swvl"/>
</dbReference>
<evidence type="ECO:0000256" key="7">
    <source>
        <dbReference type="ARBA" id="ARBA00022723"/>
    </source>
</evidence>
<keyword evidence="10" id="KW-0411">Iron-sulfur</keyword>
<dbReference type="Gene3D" id="3.30.499.10">
    <property type="entry name" value="Aconitase, domain 3"/>
    <property type="match status" value="2"/>
</dbReference>
<protein>
    <recommendedName>
        <fullName evidence="5">Aconitate hydratase A</fullName>
        <ecNumber evidence="4">4.2.1.3</ecNumber>
    </recommendedName>
</protein>
<evidence type="ECO:0000313" key="17">
    <source>
        <dbReference type="Proteomes" id="UP000032545"/>
    </source>
</evidence>
<keyword evidence="7" id="KW-0479">Metal-binding</keyword>
<keyword evidence="8" id="KW-0694">RNA-binding</keyword>
<proteinExistence type="inferred from homology"/>
<dbReference type="InterPro" id="IPR006249">
    <property type="entry name" value="Aconitase/IRP2"/>
</dbReference>
<name>A0A0D8B9T1_9ACTN</name>
<dbReference type="PROSITE" id="PS00450">
    <property type="entry name" value="ACONITASE_1"/>
    <property type="match status" value="1"/>
</dbReference>
<dbReference type="InterPro" id="IPR036008">
    <property type="entry name" value="Aconitase_4Fe-4S_dom"/>
</dbReference>
<accession>A0A0D8B9T1</accession>
<dbReference type="RefSeq" id="WP_044887482.1">
    <property type="nucleotide sequence ID" value="NZ_JYFN01000053.1"/>
</dbReference>
<dbReference type="NCBIfam" id="NF006757">
    <property type="entry name" value="PRK09277.1"/>
    <property type="match status" value="1"/>
</dbReference>
<evidence type="ECO:0000256" key="13">
    <source>
        <dbReference type="SAM" id="MobiDB-lite"/>
    </source>
</evidence>
<evidence type="ECO:0000256" key="8">
    <source>
        <dbReference type="ARBA" id="ARBA00022884"/>
    </source>
</evidence>
<evidence type="ECO:0000256" key="11">
    <source>
        <dbReference type="ARBA" id="ARBA00023239"/>
    </source>
</evidence>
<comment type="similarity">
    <text evidence="3">Belongs to the aconitase/IPM isomerase family.</text>
</comment>
<evidence type="ECO:0000259" key="14">
    <source>
        <dbReference type="Pfam" id="PF00330"/>
    </source>
</evidence>
<evidence type="ECO:0000313" key="16">
    <source>
        <dbReference type="EMBL" id="KJE20699.1"/>
    </source>
</evidence>
<keyword evidence="11 16" id="KW-0456">Lyase</keyword>
<dbReference type="InterPro" id="IPR015931">
    <property type="entry name" value="Acnase/IPM_dHydase_lsu_aba_1/3"/>
</dbReference>
<dbReference type="PANTHER" id="PTHR11670">
    <property type="entry name" value="ACONITASE/IRON-RESPONSIVE ELEMENT FAMILY MEMBER"/>
    <property type="match status" value="1"/>
</dbReference>
<keyword evidence="6" id="KW-0816">Tricarboxylic acid cycle</keyword>
<evidence type="ECO:0000256" key="1">
    <source>
        <dbReference type="ARBA" id="ARBA00001966"/>
    </source>
</evidence>
<dbReference type="EMBL" id="JYFN01000053">
    <property type="protein sequence ID" value="KJE20699.1"/>
    <property type="molecule type" value="Genomic_DNA"/>
</dbReference>
<comment type="cofactor">
    <cofactor evidence="1">
        <name>[4Fe-4S] cluster</name>
        <dbReference type="ChEBI" id="CHEBI:49883"/>
    </cofactor>
</comment>
<evidence type="ECO:0000256" key="2">
    <source>
        <dbReference type="ARBA" id="ARBA00004717"/>
    </source>
</evidence>
<reference evidence="16 17" key="2">
    <citation type="journal article" date="2016" name="Genome Announc.">
        <title>Permanent Draft Genome Sequences for Two Variants of Frankia sp. Strain CpI1, the First Frankia Strain Isolated from Root Nodules of Comptonia peregrina.</title>
        <authorList>
            <person name="Oshone R."/>
            <person name="Hurst S.G.IV."/>
            <person name="Abebe-Akele F."/>
            <person name="Simpson S."/>
            <person name="Morris K."/>
            <person name="Thomas W.K."/>
            <person name="Tisa L.S."/>
        </authorList>
    </citation>
    <scope>NUCLEOTIDE SEQUENCE [LARGE SCALE GENOMIC DNA]</scope>
    <source>
        <strain evidence="17">CpI1-S</strain>
    </source>
</reference>
<dbReference type="InterPro" id="IPR001030">
    <property type="entry name" value="Acoase/IPM_deHydtase_lsu_aba"/>
</dbReference>
<dbReference type="FunFam" id="3.30.499.10:FF:000002">
    <property type="entry name" value="Aconitate hydratase"/>
    <property type="match status" value="1"/>
</dbReference>
<evidence type="ECO:0000256" key="3">
    <source>
        <dbReference type="ARBA" id="ARBA00007185"/>
    </source>
</evidence>
<dbReference type="InterPro" id="IPR018136">
    <property type="entry name" value="Aconitase_4Fe-4S_BS"/>
</dbReference>
<dbReference type="NCBIfam" id="NF009520">
    <property type="entry name" value="PRK12881.1"/>
    <property type="match status" value="1"/>
</dbReference>
<dbReference type="Gene3D" id="3.20.19.10">
    <property type="entry name" value="Aconitase, domain 4"/>
    <property type="match status" value="1"/>
</dbReference>
<feature type="domain" description="Aconitase A/isopropylmalate dehydratase small subunit swivel" evidence="15">
    <location>
        <begin position="732"/>
        <end position="859"/>
    </location>
</feature>
<dbReference type="Gene3D" id="6.10.190.10">
    <property type="match status" value="1"/>
</dbReference>